<name>A0A059FLJ8_9PROT</name>
<keyword evidence="1" id="KW-0378">Hydrolase</keyword>
<sequence>MLTDIGEFIVGAHLQLIEGCDIVDYNVRPPGGGLQGLNELDVIGLNFSSNTIFFCEVTTHIRGLLYKNNAETVARIKRKHEAQKRYAEIYSDNFQHHRFMFWSPNVPVGFITNGLAEIPDLQLVINGDYKKKILELQNLARTTTHDARNPFFRMLQIMENLRD</sequence>
<keyword evidence="2" id="KW-1185">Reference proteome</keyword>
<accession>A0A059FLJ8</accession>
<organism evidence="1 2">
    <name type="scientific">Hyphomonas jannaschiana VP2</name>
    <dbReference type="NCBI Taxonomy" id="1280952"/>
    <lineage>
        <taxon>Bacteria</taxon>
        <taxon>Pseudomonadati</taxon>
        <taxon>Pseudomonadota</taxon>
        <taxon>Alphaproteobacteria</taxon>
        <taxon>Hyphomonadales</taxon>
        <taxon>Hyphomonadaceae</taxon>
        <taxon>Hyphomonas</taxon>
    </lineage>
</organism>
<comment type="caution">
    <text evidence="1">The sequence shown here is derived from an EMBL/GenBank/DDBJ whole genome shotgun (WGS) entry which is preliminary data.</text>
</comment>
<dbReference type="STRING" id="1280952.HJA_02455"/>
<dbReference type="Proteomes" id="UP000024816">
    <property type="component" value="Unassembled WGS sequence"/>
</dbReference>
<dbReference type="AlphaFoldDB" id="A0A059FLJ8"/>
<dbReference type="RefSeq" id="WP_035577662.1">
    <property type="nucleotide sequence ID" value="NZ_ARYJ01000001.1"/>
</dbReference>
<evidence type="ECO:0000313" key="1">
    <source>
        <dbReference type="EMBL" id="KCZ91363.1"/>
    </source>
</evidence>
<reference evidence="1 2" key="1">
    <citation type="journal article" date="2014" name="Antonie Van Leeuwenhoek">
        <title>Hyphomonas beringensis sp. nov. and Hyphomonas chukchiensis sp. nov., isolated from surface seawater of the Bering Sea and Chukchi Sea.</title>
        <authorList>
            <person name="Li C."/>
            <person name="Lai Q."/>
            <person name="Li G."/>
            <person name="Dong C."/>
            <person name="Wang J."/>
            <person name="Liao Y."/>
            <person name="Shao Z."/>
        </authorList>
    </citation>
    <scope>NUCLEOTIDE SEQUENCE [LARGE SCALE GENOMIC DNA]</scope>
    <source>
        <strain evidence="1 2">VP2</strain>
    </source>
</reference>
<protein>
    <submittedName>
        <fullName evidence="1">Beta-lactamase superfamily hydrolase</fullName>
    </submittedName>
</protein>
<dbReference type="EMBL" id="ARYJ01000001">
    <property type="protein sequence ID" value="KCZ91363.1"/>
    <property type="molecule type" value="Genomic_DNA"/>
</dbReference>
<dbReference type="eggNOG" id="ENOG502ZIA2">
    <property type="taxonomic scope" value="Bacteria"/>
</dbReference>
<proteinExistence type="predicted"/>
<dbReference type="GO" id="GO:0016787">
    <property type="term" value="F:hydrolase activity"/>
    <property type="evidence" value="ECO:0007669"/>
    <property type="project" value="UniProtKB-KW"/>
</dbReference>
<evidence type="ECO:0000313" key="2">
    <source>
        <dbReference type="Proteomes" id="UP000024816"/>
    </source>
</evidence>
<gene>
    <name evidence="1" type="ORF">HJA_02455</name>
</gene>
<dbReference type="OrthoDB" id="5196236at2"/>